<dbReference type="AlphaFoldDB" id="A0A4U5MKK3"/>
<organism evidence="4 5">
    <name type="scientific">Steinernema carpocapsae</name>
    <name type="common">Entomopathogenic nematode</name>
    <dbReference type="NCBI Taxonomy" id="34508"/>
    <lineage>
        <taxon>Eukaryota</taxon>
        <taxon>Metazoa</taxon>
        <taxon>Ecdysozoa</taxon>
        <taxon>Nematoda</taxon>
        <taxon>Chromadorea</taxon>
        <taxon>Rhabditida</taxon>
        <taxon>Tylenchina</taxon>
        <taxon>Panagrolaimomorpha</taxon>
        <taxon>Strongyloidoidea</taxon>
        <taxon>Steinernematidae</taxon>
        <taxon>Steinernema</taxon>
    </lineage>
</organism>
<feature type="chain" id="PRO_5020215973" evidence="3">
    <location>
        <begin position="20"/>
        <end position="930"/>
    </location>
</feature>
<evidence type="ECO:0000256" key="1">
    <source>
        <dbReference type="SAM" id="MobiDB-lite"/>
    </source>
</evidence>
<keyword evidence="2" id="KW-0812">Transmembrane</keyword>
<keyword evidence="3" id="KW-0732">Signal</keyword>
<feature type="region of interest" description="Disordered" evidence="1">
    <location>
        <begin position="527"/>
        <end position="638"/>
    </location>
</feature>
<sequence>MERLLLSPIFLALFAFVCAATGTEDIVSEITSMNAGDGSQEYYVNAGSKPFTTLKAKFSFDRETCSLPGTRICLCYKTADLAIHRLDNHDCVGDASICLWLDDYRQSTFGVQFAPFLGPRPFRSSVADVWRPERMHLYQRMDPNEWLKRNEIGFELQMNEDRVFMRYPENVEDTWKNPGQGTKHQHFGRYASPPSMYFYCDEWSEDCKKPRKTWNNKFYRMRFVAYPLQCNAKITFLTKEKLANVREVHLRKLNVKKIFTREEYAAYNRSQQVLSNTEAPNAILEDSSTKQAGNRTQAPTITRHPPPKPDPTTTNPSVEHPDFDELIQSNPNVLPAERLTMPLMFFSIWLGFTLGYFIMLYALWDRCLCYRGIDPEVEETMTISMDRISGGKDEEDVVKTVPIEQMTKTEHSNQPSFPSKEGGNVTALKSVFMKTSLNPVSTYLGQPAQNADISKTGKTTSKPRTPRSEKTGWLGFKPRTPRTPARSPPKSEKTYKQKVSKTSSAGWTSKDMKTITKTHMSKMEAVSFNPRKETKASNVSKTVLTSSTGKTPKDTKTVTKTNVSKTGVTGSSTARTPRRTSKVSQTGVTASSTAKTPRRTSKDSYTGLESSTTAKTSRASRTGSTGSRSRSNSSNKKANFVLMANSSNKKKPWTLVKAPVDPNYFSASEKSEHTKSDEEMDILHIKKLKVTKSEPQRTPGPARDSDNKKKKLEELRKNYAMKKNKRQKEWEAKTLKNSNSTPKKRFSRKRSVSSHHRNQEETIKHRTPDSSTAVETSAELNTAIHDFEEFGHYLPTEVSHASRVSRASRSSSVSNVELQPCTTQESAQVTDLSSLPDTKSYIMKTAIEPTNKLSNSSLKQESSSNALVSKTGSATSKRKRWNRDRPVLYRQMAALTALYVLACFCTAWMFLFILGQILEDEKVQLFAKVE</sequence>
<feature type="transmembrane region" description="Helical" evidence="2">
    <location>
        <begin position="887"/>
        <end position="914"/>
    </location>
</feature>
<comment type="caution">
    <text evidence="4">The sequence shown here is derived from an EMBL/GenBank/DDBJ whole genome shotgun (WGS) entry which is preliminary data.</text>
</comment>
<proteinExistence type="predicted"/>
<accession>A0A4U5MKK3</accession>
<feature type="transmembrane region" description="Helical" evidence="2">
    <location>
        <begin position="343"/>
        <end position="364"/>
    </location>
</feature>
<feature type="compositionally biased region" description="Polar residues" evidence="1">
    <location>
        <begin position="866"/>
        <end position="875"/>
    </location>
</feature>
<evidence type="ECO:0000313" key="4">
    <source>
        <dbReference type="EMBL" id="TKR69950.1"/>
    </source>
</evidence>
<feature type="compositionally biased region" description="Basic residues" evidence="1">
    <location>
        <begin position="742"/>
        <end position="756"/>
    </location>
</feature>
<dbReference type="EMBL" id="AZBU02000007">
    <property type="protein sequence ID" value="TKR69950.1"/>
    <property type="molecule type" value="Genomic_DNA"/>
</dbReference>
<evidence type="ECO:0000256" key="3">
    <source>
        <dbReference type="SAM" id="SignalP"/>
    </source>
</evidence>
<feature type="compositionally biased region" description="Polar residues" evidence="1">
    <location>
        <begin position="536"/>
        <end position="547"/>
    </location>
</feature>
<evidence type="ECO:0000256" key="2">
    <source>
        <dbReference type="SAM" id="Phobius"/>
    </source>
</evidence>
<feature type="compositionally biased region" description="Basic and acidic residues" evidence="1">
    <location>
        <begin position="703"/>
        <end position="717"/>
    </location>
</feature>
<feature type="region of interest" description="Disordered" evidence="1">
    <location>
        <begin position="281"/>
        <end position="322"/>
    </location>
</feature>
<feature type="compositionally biased region" description="Polar residues" evidence="1">
    <location>
        <begin position="289"/>
        <end position="298"/>
    </location>
</feature>
<keyword evidence="2" id="KW-0472">Membrane</keyword>
<keyword evidence="2" id="KW-1133">Transmembrane helix</keyword>
<name>A0A4U5MKK3_STECR</name>
<feature type="compositionally biased region" description="Polar residues" evidence="1">
    <location>
        <begin position="582"/>
        <end position="595"/>
    </location>
</feature>
<feature type="compositionally biased region" description="Polar residues" evidence="1">
    <location>
        <begin position="443"/>
        <end position="463"/>
    </location>
</feature>
<feature type="compositionally biased region" description="Low complexity" evidence="1">
    <location>
        <begin position="558"/>
        <end position="570"/>
    </location>
</feature>
<feature type="region of interest" description="Disordered" evidence="1">
    <location>
        <begin position="686"/>
        <end position="776"/>
    </location>
</feature>
<dbReference type="Proteomes" id="UP000298663">
    <property type="component" value="Unassembled WGS sequence"/>
</dbReference>
<protein>
    <submittedName>
        <fullName evidence="4">Uncharacterized protein</fullName>
    </submittedName>
</protein>
<reference evidence="4 5" key="2">
    <citation type="journal article" date="2019" name="G3 (Bethesda)">
        <title>Hybrid Assembly of the Genome of the Entomopathogenic Nematode Steinernema carpocapsae Identifies the X-Chromosome.</title>
        <authorList>
            <person name="Serra L."/>
            <person name="Macchietto M."/>
            <person name="Macias-Munoz A."/>
            <person name="McGill C.J."/>
            <person name="Rodriguez I.M."/>
            <person name="Rodriguez B."/>
            <person name="Murad R."/>
            <person name="Mortazavi A."/>
        </authorList>
    </citation>
    <scope>NUCLEOTIDE SEQUENCE [LARGE SCALE GENOMIC DNA]</scope>
    <source>
        <strain evidence="4 5">ALL</strain>
    </source>
</reference>
<reference evidence="4 5" key="1">
    <citation type="journal article" date="2015" name="Genome Biol.">
        <title>Comparative genomics of Steinernema reveals deeply conserved gene regulatory networks.</title>
        <authorList>
            <person name="Dillman A.R."/>
            <person name="Macchietto M."/>
            <person name="Porter C.F."/>
            <person name="Rogers A."/>
            <person name="Williams B."/>
            <person name="Antoshechkin I."/>
            <person name="Lee M.M."/>
            <person name="Goodwin Z."/>
            <person name="Lu X."/>
            <person name="Lewis E.E."/>
            <person name="Goodrich-Blair H."/>
            <person name="Stock S.P."/>
            <person name="Adams B.J."/>
            <person name="Sternberg P.W."/>
            <person name="Mortazavi A."/>
        </authorList>
    </citation>
    <scope>NUCLEOTIDE SEQUENCE [LARGE SCALE GENOMIC DNA]</scope>
    <source>
        <strain evidence="4 5">ALL</strain>
    </source>
</reference>
<feature type="region of interest" description="Disordered" evidence="1">
    <location>
        <begin position="443"/>
        <end position="510"/>
    </location>
</feature>
<evidence type="ECO:0000313" key="5">
    <source>
        <dbReference type="Proteomes" id="UP000298663"/>
    </source>
</evidence>
<feature type="compositionally biased region" description="Low complexity" evidence="1">
    <location>
        <begin position="610"/>
        <end position="638"/>
    </location>
</feature>
<keyword evidence="5" id="KW-1185">Reference proteome</keyword>
<feature type="compositionally biased region" description="Low complexity" evidence="1">
    <location>
        <begin position="853"/>
        <end position="865"/>
    </location>
</feature>
<feature type="signal peptide" evidence="3">
    <location>
        <begin position="1"/>
        <end position="19"/>
    </location>
</feature>
<feature type="compositionally biased region" description="Basic and acidic residues" evidence="1">
    <location>
        <begin position="757"/>
        <end position="768"/>
    </location>
</feature>
<feature type="region of interest" description="Disordered" evidence="1">
    <location>
        <begin position="853"/>
        <end position="878"/>
    </location>
</feature>
<gene>
    <name evidence="4" type="ORF">L596_022033</name>
</gene>